<dbReference type="VEuPathDB" id="FungiDB:C7M61_004529"/>
<proteinExistence type="predicted"/>
<name>A0A2P7YHR1_9ASCO</name>
<comment type="caution">
    <text evidence="1">The sequence shown here is derived from an EMBL/GenBank/DDBJ whole genome shotgun (WGS) entry which is preliminary data.</text>
</comment>
<accession>A0A2P7YHR1</accession>
<dbReference type="GeneID" id="36567916"/>
<evidence type="ECO:0000313" key="1">
    <source>
        <dbReference type="EMBL" id="PSK35492.1"/>
    </source>
</evidence>
<sequence>MVYTVHFIKKDKGQEEVERRISELIEADPSDYVSHNVSSFKVGSTTWYITALQVENLTKSEALGSESNNLSSFRKKEGLLVLGSEPNFNDGCARIMYSAVTKDQLQYSHLEAEQYNTYCSTREHLKQFYYERCLRVGSNRIHHHAAIETIPTANHYELYTSETTTTLSDRTSSGSIRGKLDISYLSPEGENLVYNFVLPNDSVNEKFSLKMTQLKPSWCQCFLDIVVNNVKVTLLENTVFCGPLGHKYAYESQTDEQVLLDESYNVVFGSCSLSEYNGEKFFFVSPSRYKCNLPDLGATFFSDQLTRTYALKFLVRLQCVGPGCCSSTISGSIKITVPTAANPDFQMDVEKLNKIKDFVFLKRFPKAGSAIQDINQYILKKTAFLNNHIILTHHSSVIACPVHIIAIITMSSYGLIQRGEIAGEKHRKDAFNLENVDCTIILMLESNVDVHGDYESLNAKPAKPPSYESRMKEEVIDVKVQ</sequence>
<dbReference type="RefSeq" id="XP_024711997.1">
    <property type="nucleotide sequence ID" value="XM_024859848.1"/>
</dbReference>
<organism evidence="1 2">
    <name type="scientific">Candidozyma pseudohaemuli</name>
    <dbReference type="NCBI Taxonomy" id="418784"/>
    <lineage>
        <taxon>Eukaryota</taxon>
        <taxon>Fungi</taxon>
        <taxon>Dikarya</taxon>
        <taxon>Ascomycota</taxon>
        <taxon>Saccharomycotina</taxon>
        <taxon>Pichiomycetes</taxon>
        <taxon>Metschnikowiaceae</taxon>
        <taxon>Candidozyma</taxon>
    </lineage>
</organism>
<keyword evidence="2" id="KW-1185">Reference proteome</keyword>
<dbReference type="Proteomes" id="UP000241107">
    <property type="component" value="Unassembled WGS sequence"/>
</dbReference>
<gene>
    <name evidence="1" type="ORF">C7M61_004529</name>
</gene>
<protein>
    <submittedName>
        <fullName evidence="1">Uncharacterized protein</fullName>
    </submittedName>
</protein>
<dbReference type="AlphaFoldDB" id="A0A2P7YHR1"/>
<reference evidence="1 2" key="1">
    <citation type="submission" date="2018-03" db="EMBL/GenBank/DDBJ databases">
        <title>Candida pseudohaemulonii genome assembly and annotation.</title>
        <authorList>
            <person name="Munoz J.F."/>
            <person name="Gade L.G."/>
            <person name="Chow N.A."/>
            <person name="Litvintseva A.P."/>
            <person name="Loparev V.N."/>
            <person name="Cuomo C.A."/>
        </authorList>
    </citation>
    <scope>NUCLEOTIDE SEQUENCE [LARGE SCALE GENOMIC DNA]</scope>
    <source>
        <strain evidence="1 2">B12108</strain>
    </source>
</reference>
<evidence type="ECO:0000313" key="2">
    <source>
        <dbReference type="Proteomes" id="UP000241107"/>
    </source>
</evidence>
<dbReference type="EMBL" id="PYFQ01000015">
    <property type="protein sequence ID" value="PSK35492.1"/>
    <property type="molecule type" value="Genomic_DNA"/>
</dbReference>